<name>A0ABM9N0N6_9LACO</name>
<dbReference type="Proteomes" id="UP001314200">
    <property type="component" value="Unassembled WGS sequence"/>
</dbReference>
<keyword evidence="4" id="KW-1185">Reference proteome</keyword>
<dbReference type="SMART" id="SM00226">
    <property type="entry name" value="LMWPc"/>
    <property type="match status" value="1"/>
</dbReference>
<dbReference type="InterPro" id="IPR023485">
    <property type="entry name" value="Ptyr_pPase"/>
</dbReference>
<dbReference type="RefSeq" id="WP_288846542.1">
    <property type="nucleotide sequence ID" value="NZ_CAUZLY010000011.1"/>
</dbReference>
<reference evidence="3 4" key="1">
    <citation type="submission" date="2023-10" db="EMBL/GenBank/DDBJ databases">
        <authorList>
            <person name="Botero Cardona J."/>
        </authorList>
    </citation>
    <scope>NUCLEOTIDE SEQUENCE [LARGE SCALE GENOMIC DNA]</scope>
    <source>
        <strain evidence="3 4">R-82641</strain>
    </source>
</reference>
<keyword evidence="3" id="KW-0560">Oxidoreductase</keyword>
<dbReference type="Pfam" id="PF01451">
    <property type="entry name" value="LMWPc"/>
    <property type="match status" value="1"/>
</dbReference>
<accession>A0ABM9N0N6</accession>
<evidence type="ECO:0000313" key="3">
    <source>
        <dbReference type="EMBL" id="CAK1252778.1"/>
    </source>
</evidence>
<evidence type="ECO:0000256" key="1">
    <source>
        <dbReference type="ARBA" id="ARBA00022849"/>
    </source>
</evidence>
<dbReference type="SUPFAM" id="SSF52788">
    <property type="entry name" value="Phosphotyrosine protein phosphatases I"/>
    <property type="match status" value="1"/>
</dbReference>
<proteinExistence type="predicted"/>
<dbReference type="PANTHER" id="PTHR43428:SF1">
    <property type="entry name" value="ARSENATE REDUCTASE"/>
    <property type="match status" value="1"/>
</dbReference>
<gene>
    <name evidence="3" type="ORF">R82641_BJNNKPBH_01368</name>
</gene>
<feature type="domain" description="Phosphotyrosine protein phosphatase I" evidence="2">
    <location>
        <begin position="1"/>
        <end position="134"/>
    </location>
</feature>
<evidence type="ECO:0000313" key="4">
    <source>
        <dbReference type="Proteomes" id="UP001314200"/>
    </source>
</evidence>
<protein>
    <submittedName>
        <fullName evidence="3">Protein-tyrosine-phosphatase (Wzb)</fullName>
        <ecNumber evidence="3">1.20.4.1</ecNumber>
    </submittedName>
</protein>
<sequence>MQLYFLCTGNSSRSQFAEAYARYYAPADWLIKSAGTNPHGVHPKTIEGLNQEGFDTSRLTSDAIDDDFLNSADYVVTLCGDARDNCPITPDSVQKVHFPLADPARVTGSDEEITAFFKETAAEIKQLMQTFITDIQKTPKDNF</sequence>
<dbReference type="GO" id="GO:0008794">
    <property type="term" value="F:arsenate reductase (glutaredoxin) activity"/>
    <property type="evidence" value="ECO:0007669"/>
    <property type="project" value="UniProtKB-EC"/>
</dbReference>
<evidence type="ECO:0000259" key="2">
    <source>
        <dbReference type="SMART" id="SM00226"/>
    </source>
</evidence>
<dbReference type="EC" id="1.20.4.1" evidence="3"/>
<dbReference type="PANTHER" id="PTHR43428">
    <property type="entry name" value="ARSENATE REDUCTASE"/>
    <property type="match status" value="1"/>
</dbReference>
<keyword evidence="1" id="KW-0059">Arsenical resistance</keyword>
<dbReference type="EMBL" id="CAUZLY010000011">
    <property type="protein sequence ID" value="CAK1252778.1"/>
    <property type="molecule type" value="Genomic_DNA"/>
</dbReference>
<comment type="caution">
    <text evidence="3">The sequence shown here is derived from an EMBL/GenBank/DDBJ whole genome shotgun (WGS) entry which is preliminary data.</text>
</comment>
<organism evidence="3 4">
    <name type="scientific">Fructobacillus cardui</name>
    <dbReference type="NCBI Taxonomy" id="2893170"/>
    <lineage>
        <taxon>Bacteria</taxon>
        <taxon>Bacillati</taxon>
        <taxon>Bacillota</taxon>
        <taxon>Bacilli</taxon>
        <taxon>Lactobacillales</taxon>
        <taxon>Lactobacillaceae</taxon>
        <taxon>Fructobacillus</taxon>
    </lineage>
</organism>
<dbReference type="InterPro" id="IPR036196">
    <property type="entry name" value="Ptyr_pPase_sf"/>
</dbReference>
<dbReference type="Gene3D" id="3.40.50.2300">
    <property type="match status" value="1"/>
</dbReference>
<dbReference type="CDD" id="cd16345">
    <property type="entry name" value="LMWP_ArsC"/>
    <property type="match status" value="1"/>
</dbReference>